<dbReference type="CDD" id="cd00761">
    <property type="entry name" value="Glyco_tranf_GTA_type"/>
    <property type="match status" value="1"/>
</dbReference>
<dbReference type="InterPro" id="IPR001173">
    <property type="entry name" value="Glyco_trans_2-like"/>
</dbReference>
<keyword evidence="3 5" id="KW-0808">Transferase</keyword>
<evidence type="ECO:0000313" key="5">
    <source>
        <dbReference type="EMBL" id="MFC4620087.1"/>
    </source>
</evidence>
<proteinExistence type="inferred from homology"/>
<dbReference type="EMBL" id="JBHSFW010000015">
    <property type="protein sequence ID" value="MFC4620087.1"/>
    <property type="molecule type" value="Genomic_DNA"/>
</dbReference>
<dbReference type="Proteomes" id="UP001596022">
    <property type="component" value="Unassembled WGS sequence"/>
</dbReference>
<dbReference type="GO" id="GO:0016757">
    <property type="term" value="F:glycosyltransferase activity"/>
    <property type="evidence" value="ECO:0007669"/>
    <property type="project" value="UniProtKB-KW"/>
</dbReference>
<comment type="caution">
    <text evidence="5">The sequence shown here is derived from an EMBL/GenBank/DDBJ whole genome shotgun (WGS) entry which is preliminary data.</text>
</comment>
<evidence type="ECO:0000313" key="6">
    <source>
        <dbReference type="Proteomes" id="UP001596022"/>
    </source>
</evidence>
<dbReference type="SUPFAM" id="SSF53448">
    <property type="entry name" value="Nucleotide-diphospho-sugar transferases"/>
    <property type="match status" value="1"/>
</dbReference>
<dbReference type="EC" id="2.4.-.-" evidence="5"/>
<comment type="similarity">
    <text evidence="1">Belongs to the glycosyltransferase 2 family.</text>
</comment>
<evidence type="ECO:0000256" key="1">
    <source>
        <dbReference type="ARBA" id="ARBA00006739"/>
    </source>
</evidence>
<gene>
    <name evidence="5" type="ORF">ACFO4N_15345</name>
</gene>
<feature type="domain" description="Glycosyltransferase 2-like" evidence="4">
    <location>
        <begin position="7"/>
        <end position="132"/>
    </location>
</feature>
<dbReference type="PANTHER" id="PTHR22916">
    <property type="entry name" value="GLYCOSYLTRANSFERASE"/>
    <property type="match status" value="1"/>
</dbReference>
<evidence type="ECO:0000256" key="3">
    <source>
        <dbReference type="ARBA" id="ARBA00022679"/>
    </source>
</evidence>
<accession>A0ABV9GQ05</accession>
<protein>
    <submittedName>
        <fullName evidence="5">Glycosyltransferase</fullName>
        <ecNumber evidence="5">2.4.-.-</ecNumber>
    </submittedName>
</protein>
<name>A0ABV9GQ05_9BACL</name>
<dbReference type="InterPro" id="IPR029044">
    <property type="entry name" value="Nucleotide-diphossugar_trans"/>
</dbReference>
<dbReference type="Pfam" id="PF00535">
    <property type="entry name" value="Glycos_transf_2"/>
    <property type="match status" value="1"/>
</dbReference>
<keyword evidence="6" id="KW-1185">Reference proteome</keyword>
<evidence type="ECO:0000259" key="4">
    <source>
        <dbReference type="Pfam" id="PF00535"/>
    </source>
</evidence>
<dbReference type="RefSeq" id="WP_376847177.1">
    <property type="nucleotide sequence ID" value="NZ_JBHSFW010000015.1"/>
</dbReference>
<dbReference type="PANTHER" id="PTHR22916:SF51">
    <property type="entry name" value="GLYCOSYLTRANSFERASE EPSH-RELATED"/>
    <property type="match status" value="1"/>
</dbReference>
<sequence length="333" mass="39677">MNGDLISIIVPIYNVEKFLSKCIESICHQTYRNLEIILVNDGSSDRCGRICDEYARKDNRIKVIHKENGGLSSARNAGLKIASGEYLGFVDADDYIDKRMYQLLYEQAVRQHSDIVICDFFKINEGGNLQEELCEKNDNPSITRFTNLEALDQIYTHYGKDAKMYSGFKSNDRWIVVWNKLFKRHLFNDLYFLEGKIHEDEFIAHELLFRANRIIYISQCLYYYVQNQKGIMHSPFSIKDFDLVYAYKERVTFFRKKKQKELYKKAAKCYMEAFFHHYYYALLNLGDKKKQIDEFRRNGHFVFMLVNPLIGWKQKFFIVLFTLFPRMFERYIG</sequence>
<reference evidence="6" key="1">
    <citation type="journal article" date="2019" name="Int. J. Syst. Evol. Microbiol.">
        <title>The Global Catalogue of Microorganisms (GCM) 10K type strain sequencing project: providing services to taxonomists for standard genome sequencing and annotation.</title>
        <authorList>
            <consortium name="The Broad Institute Genomics Platform"/>
            <consortium name="The Broad Institute Genome Sequencing Center for Infectious Disease"/>
            <person name="Wu L."/>
            <person name="Ma J."/>
        </authorList>
    </citation>
    <scope>NUCLEOTIDE SEQUENCE [LARGE SCALE GENOMIC DNA]</scope>
    <source>
        <strain evidence="6">CGMCC 1.16306</strain>
    </source>
</reference>
<organism evidence="5 6">
    <name type="scientific">Camelliibacillus cellulosilyticus</name>
    <dbReference type="NCBI Taxonomy" id="2174486"/>
    <lineage>
        <taxon>Bacteria</taxon>
        <taxon>Bacillati</taxon>
        <taxon>Bacillota</taxon>
        <taxon>Bacilli</taxon>
        <taxon>Bacillales</taxon>
        <taxon>Sporolactobacillaceae</taxon>
        <taxon>Camelliibacillus</taxon>
    </lineage>
</organism>
<dbReference type="Gene3D" id="3.90.550.10">
    <property type="entry name" value="Spore Coat Polysaccharide Biosynthesis Protein SpsA, Chain A"/>
    <property type="match status" value="1"/>
</dbReference>
<keyword evidence="2 5" id="KW-0328">Glycosyltransferase</keyword>
<evidence type="ECO:0000256" key="2">
    <source>
        <dbReference type="ARBA" id="ARBA00022676"/>
    </source>
</evidence>